<keyword evidence="3" id="KW-0695">RNA-directed DNA polymerase</keyword>
<proteinExistence type="predicted"/>
<feature type="region of interest" description="Disordered" evidence="1">
    <location>
        <begin position="586"/>
        <end position="605"/>
    </location>
</feature>
<dbReference type="GO" id="GO:0003964">
    <property type="term" value="F:RNA-directed DNA polymerase activity"/>
    <property type="evidence" value="ECO:0007669"/>
    <property type="project" value="UniProtKB-KW"/>
</dbReference>
<name>A0A6L2KU50_TANCI</name>
<dbReference type="InterPro" id="IPR000477">
    <property type="entry name" value="RT_dom"/>
</dbReference>
<dbReference type="InterPro" id="IPR043128">
    <property type="entry name" value="Rev_trsase/Diguanyl_cyclase"/>
</dbReference>
<evidence type="ECO:0000259" key="2">
    <source>
        <dbReference type="Pfam" id="PF00078"/>
    </source>
</evidence>
<reference evidence="3" key="1">
    <citation type="journal article" date="2019" name="Sci. Rep.">
        <title>Draft genome of Tanacetum cinerariifolium, the natural source of mosquito coil.</title>
        <authorList>
            <person name="Yamashiro T."/>
            <person name="Shiraishi A."/>
            <person name="Satake H."/>
            <person name="Nakayama K."/>
        </authorList>
    </citation>
    <scope>NUCLEOTIDE SEQUENCE</scope>
</reference>
<feature type="compositionally biased region" description="Basic and acidic residues" evidence="1">
    <location>
        <begin position="462"/>
        <end position="473"/>
    </location>
</feature>
<accession>A0A6L2KU50</accession>
<dbReference type="InterPro" id="IPR053134">
    <property type="entry name" value="RNA-dir_DNA_polymerase"/>
</dbReference>
<feature type="region of interest" description="Disordered" evidence="1">
    <location>
        <begin position="49"/>
        <end position="72"/>
    </location>
</feature>
<evidence type="ECO:0000313" key="3">
    <source>
        <dbReference type="EMBL" id="GEU53121.1"/>
    </source>
</evidence>
<dbReference type="InterPro" id="IPR043502">
    <property type="entry name" value="DNA/RNA_pol_sf"/>
</dbReference>
<sequence length="944" mass="106433">MSDAKHSTVTYTSISSDDGSSDVGSPGVIVLGYDGLPMRLEDPYAYIEAAMQEPPPPDFVSDPVYPEFMPPKDDCFQLRSSHCLLDDEEDEEESSEDDADDEEEDEGEDEDEEEEEHLAPADSVPPPAYRTTARMSIRAQTPIPFPSEIEVVRLLVIPTPPPSPLTSYSSPLPQIPSSPLPASPTHPLGYRATMIRLRAKSPSTSHPLPLPPPMVLPRTRASMVMMRVVAPSTYILAPRSETSPSGTPPLLPISLPTSSPPLLLPSTDCRANVFEVTSPPRKRLCIAIGLRFKVGECSSAPTDRPTGGFRIDYGFVGTLDSKIRRDPDREIGYGITDVSEDPGEIVEEIPANDVAELSQRMTDFVTTVRQDTAEIYERLDDAQDDRLLMSGQLNSLRRDRPQMIDTARRGTDSAEDIVDSDGSTTKTTRASLATTTTTTPVTNSQLKALIDQGVANALATYDADRSRNGDDNHNSGTGSRRTERTTRECTYTDFLKFGQDAAHGMSWNTLMKMMTSKYYPRNEIKKLEMKIWELNMKESDKIEKYVGGLPDMIHGSVMASKPKTMQDAVEFATELMYKKIRTFAERQTENKRKSEDNSRNNQMQQQQYKRLAKYQAVIVCAEKIVRIPWGNEALIVCDVIFLAHVTTKKTEDKSKGKRLEDAPIVRDFPEVFLKDLSGLPPTRQIEFQIDLMSGAAPLARPRYRLALSKMKEFSDQLHEISYKGFIRPSSSPWGASVLFVKKKDGSFRMCIDYRELNKLAVKNHYPLPSIDDLFDKLQGSNVYSKIDLRLVMPFGLTNASTVFMDLMNRVCKPYLDKFVIVFIDDILIYSKNKKEHKEHLKEILKLLKKEELYDKFSKCEFWIPKVQFLGYMIDSQGIHVDPIKIESIKDWASPKTPTKIRQFLGLAGYYRRFIKGILKIAKSMTKLTQKGVKFYWGDKEEAAF</sequence>
<organism evidence="3">
    <name type="scientific">Tanacetum cinerariifolium</name>
    <name type="common">Dalmatian daisy</name>
    <name type="synonym">Chrysanthemum cinerariifolium</name>
    <dbReference type="NCBI Taxonomy" id="118510"/>
    <lineage>
        <taxon>Eukaryota</taxon>
        <taxon>Viridiplantae</taxon>
        <taxon>Streptophyta</taxon>
        <taxon>Embryophyta</taxon>
        <taxon>Tracheophyta</taxon>
        <taxon>Spermatophyta</taxon>
        <taxon>Magnoliopsida</taxon>
        <taxon>eudicotyledons</taxon>
        <taxon>Gunneridae</taxon>
        <taxon>Pentapetalae</taxon>
        <taxon>asterids</taxon>
        <taxon>campanulids</taxon>
        <taxon>Asterales</taxon>
        <taxon>Asteraceae</taxon>
        <taxon>Asteroideae</taxon>
        <taxon>Anthemideae</taxon>
        <taxon>Anthemidinae</taxon>
        <taxon>Tanacetum</taxon>
    </lineage>
</organism>
<evidence type="ECO:0000256" key="1">
    <source>
        <dbReference type="SAM" id="MobiDB-lite"/>
    </source>
</evidence>
<dbReference type="Pfam" id="PF00078">
    <property type="entry name" value="RVT_1"/>
    <property type="match status" value="1"/>
</dbReference>
<dbReference type="PANTHER" id="PTHR24559:SF427">
    <property type="entry name" value="RNA-DIRECTED DNA POLYMERASE"/>
    <property type="match status" value="1"/>
</dbReference>
<feature type="region of interest" description="Disordered" evidence="1">
    <location>
        <begin position="86"/>
        <end position="129"/>
    </location>
</feature>
<keyword evidence="3" id="KW-0808">Transferase</keyword>
<feature type="compositionally biased region" description="Acidic residues" evidence="1">
    <location>
        <begin position="86"/>
        <end position="116"/>
    </location>
</feature>
<dbReference type="SUPFAM" id="SSF56672">
    <property type="entry name" value="DNA/RNA polymerases"/>
    <property type="match status" value="1"/>
</dbReference>
<dbReference type="EMBL" id="BKCJ010003124">
    <property type="protein sequence ID" value="GEU53121.1"/>
    <property type="molecule type" value="Genomic_DNA"/>
</dbReference>
<dbReference type="Gene3D" id="3.10.10.10">
    <property type="entry name" value="HIV Type 1 Reverse Transcriptase, subunit A, domain 1"/>
    <property type="match status" value="1"/>
</dbReference>
<feature type="compositionally biased region" description="Low complexity" evidence="1">
    <location>
        <begin position="424"/>
        <end position="437"/>
    </location>
</feature>
<dbReference type="FunFam" id="3.30.70.270:FF:000003">
    <property type="entry name" value="Transposon Ty3-G Gag-Pol polyprotein"/>
    <property type="match status" value="1"/>
</dbReference>
<dbReference type="AlphaFoldDB" id="A0A6L2KU50"/>
<feature type="region of interest" description="Disordered" evidence="1">
    <location>
        <begin position="1"/>
        <end position="31"/>
    </location>
</feature>
<feature type="compositionally biased region" description="Low complexity" evidence="1">
    <location>
        <begin position="13"/>
        <end position="30"/>
    </location>
</feature>
<keyword evidence="3" id="KW-0548">Nucleotidyltransferase</keyword>
<feature type="compositionally biased region" description="Basic and acidic residues" evidence="1">
    <location>
        <begin position="586"/>
        <end position="598"/>
    </location>
</feature>
<feature type="region of interest" description="Disordered" evidence="1">
    <location>
        <begin position="461"/>
        <end position="485"/>
    </location>
</feature>
<protein>
    <submittedName>
        <fullName evidence="3">Putative reverse transcriptase domain-containing protein</fullName>
    </submittedName>
</protein>
<comment type="caution">
    <text evidence="3">The sequence shown here is derived from an EMBL/GenBank/DDBJ whole genome shotgun (WGS) entry which is preliminary data.</text>
</comment>
<gene>
    <name evidence="3" type="ORF">Tci_025099</name>
</gene>
<dbReference type="PANTHER" id="PTHR24559">
    <property type="entry name" value="TRANSPOSON TY3-I GAG-POL POLYPROTEIN"/>
    <property type="match status" value="1"/>
</dbReference>
<dbReference type="CDD" id="cd01647">
    <property type="entry name" value="RT_LTR"/>
    <property type="match status" value="1"/>
</dbReference>
<dbReference type="Gene3D" id="3.30.70.270">
    <property type="match status" value="3"/>
</dbReference>
<feature type="domain" description="Reverse transcriptase" evidence="2">
    <location>
        <begin position="790"/>
        <end position="873"/>
    </location>
</feature>
<feature type="region of interest" description="Disordered" evidence="1">
    <location>
        <begin position="407"/>
        <end position="437"/>
    </location>
</feature>